<feature type="domain" description="B3/B4 tRNA-binding" evidence="11">
    <location>
        <begin position="597"/>
        <end position="750"/>
    </location>
</feature>
<evidence type="ECO:0000313" key="12">
    <source>
        <dbReference type="EMBL" id="OIO13525.1"/>
    </source>
</evidence>
<evidence type="ECO:0000256" key="7">
    <source>
        <dbReference type="ARBA" id="ARBA00022917"/>
    </source>
</evidence>
<dbReference type="Pfam" id="PF01921">
    <property type="entry name" value="tRNA-synt_1f"/>
    <property type="match status" value="1"/>
</dbReference>
<evidence type="ECO:0000256" key="1">
    <source>
        <dbReference type="ARBA" id="ARBA00004496"/>
    </source>
</evidence>
<comment type="similarity">
    <text evidence="2 10">Belongs to the class-I aminoacyl-tRNA synthetase family.</text>
</comment>
<comment type="caution">
    <text evidence="12">The sequence shown here is derived from an EMBL/GenBank/DDBJ whole genome shotgun (WGS) entry which is preliminary data.</text>
</comment>
<dbReference type="HAMAP" id="MF_00177">
    <property type="entry name" value="Lys_tRNA_synth_class1"/>
    <property type="match status" value="1"/>
</dbReference>
<dbReference type="STRING" id="1805209.AUJ73_03620"/>
<evidence type="ECO:0000256" key="8">
    <source>
        <dbReference type="ARBA" id="ARBA00023146"/>
    </source>
</evidence>
<dbReference type="PANTHER" id="PTHR37940">
    <property type="entry name" value="LYSINE--TRNA LIGASE"/>
    <property type="match status" value="1"/>
</dbReference>
<keyword evidence="8 10" id="KW-0030">Aminoacyl-tRNA synthetase</keyword>
<evidence type="ECO:0000259" key="11">
    <source>
        <dbReference type="SMART" id="SM00873"/>
    </source>
</evidence>
<organism evidence="12 13">
    <name type="scientific">Candidatus Gottesmanbacteria bacterium CG1_02_37_22</name>
    <dbReference type="NCBI Taxonomy" id="1805209"/>
    <lineage>
        <taxon>Bacteria</taxon>
        <taxon>Candidatus Gottesmaniibacteriota</taxon>
    </lineage>
</organism>
<dbReference type="EMBL" id="MNUY01000056">
    <property type="protein sequence ID" value="OIO13525.1"/>
    <property type="molecule type" value="Genomic_DNA"/>
</dbReference>
<accession>A0A1J4TSB4</accession>
<dbReference type="Gene3D" id="3.40.50.620">
    <property type="entry name" value="HUPs"/>
    <property type="match status" value="2"/>
</dbReference>
<sequence length="765" mass="87965">MFWADRIAKDLKKTQHIDDMFTPSGYAHVGSLRGPVLHDVIYRVLSQNDKNTIYTYIFNDFDPIDGLPEELKVKFTPFMGYPLRLAPSPDGKERSFADFFAKDFKSVLTSLGVKAKYLSSWDMYHGGKFNKVIRTALDNVEKIQNIYSRVSGSKKKEKGWYPLQVICPECKKLGSTIVTGWDGKKVTFKCEENLVAWAIGCGFQGKISPFDGNAKLPWKVDWPAHWKVLGVTFEGAGKDHASRGGSYDIAFAQCEEVFDIPKPYYFPYEFFLLGGKKMGSSKGIGLKARDLTYILPPEIARFLIVRVIPNKALEFNPTGETIPNLFDEFDRCAKEFWKEGDPDLSRIFELSKVNDTYKHQMFLPRFKDVVNYQQNHSVDLYNKFREIKGESLNQKEQAVLNQRIKYAKIWIADYAPDEYVFRMTENIPGIVENFNSAQKQYLSKVSGILSAASDDIKPEDLQQKLYELTKELSIPAKQAFEALYISLIGKTHGPKAGWFLLSQDKNFILKRLKDVQSYKHRKETVLYRYQTLDRPDLFSIDKEVKKRFPSINVGIAIIKEVVITKDNVNIAREIDEFSSSITNLDVQQIGEYKEISSYRRIYKETGVDWHKRRSSPEALLRRIAQGKGVARVNSIVDAYNLIVMKYRVSAGAFNFDEIKFPTILRFAHLDDKIHMIGEDKPTTYNEGEIAYFDQIDGYNIDFNYRDSVRTSVDENSRNLWINTEGVYDITREQIENTLEKTIEIIIKHFGGKVEFAGIVTAKNKL</sequence>
<evidence type="ECO:0000256" key="4">
    <source>
        <dbReference type="ARBA" id="ARBA00022598"/>
    </source>
</evidence>
<dbReference type="Gene3D" id="3.50.40.10">
    <property type="entry name" value="Phenylalanyl-trna Synthetase, Chain B, domain 3"/>
    <property type="match status" value="1"/>
</dbReference>
<dbReference type="NCBIfam" id="TIGR00467">
    <property type="entry name" value="lysS_arch"/>
    <property type="match status" value="1"/>
</dbReference>
<evidence type="ECO:0000313" key="13">
    <source>
        <dbReference type="Proteomes" id="UP000183120"/>
    </source>
</evidence>
<dbReference type="SUPFAM" id="SSF56037">
    <property type="entry name" value="PheT/TilS domain"/>
    <property type="match status" value="1"/>
</dbReference>
<keyword evidence="4 10" id="KW-0436">Ligase</keyword>
<dbReference type="Gene3D" id="1.10.10.770">
    <property type="match status" value="1"/>
</dbReference>
<keyword evidence="7 10" id="KW-0648">Protein biosynthesis</keyword>
<dbReference type="InterPro" id="IPR002904">
    <property type="entry name" value="Lys-tRNA-ligase"/>
</dbReference>
<dbReference type="InterPro" id="IPR020751">
    <property type="entry name" value="aa-tRNA-synth_I_codon-bd_sub2"/>
</dbReference>
<proteinExistence type="inferred from homology"/>
<gene>
    <name evidence="10" type="primary">lysS</name>
    <name evidence="12" type="ORF">AUJ73_03620</name>
</gene>
<dbReference type="InterPro" id="IPR045462">
    <property type="entry name" value="aa-tRNA-synth_I_cd-bd"/>
</dbReference>
<evidence type="ECO:0000256" key="9">
    <source>
        <dbReference type="ARBA" id="ARBA00048573"/>
    </source>
</evidence>
<evidence type="ECO:0000256" key="5">
    <source>
        <dbReference type="ARBA" id="ARBA00022741"/>
    </source>
</evidence>
<comment type="subcellular location">
    <subcellularLocation>
        <location evidence="1 10">Cytoplasm</location>
    </subcellularLocation>
</comment>
<comment type="catalytic activity">
    <reaction evidence="9 10">
        <text>tRNA(Lys) + L-lysine + ATP = L-lysyl-tRNA(Lys) + AMP + diphosphate</text>
        <dbReference type="Rhea" id="RHEA:20792"/>
        <dbReference type="Rhea" id="RHEA-COMP:9696"/>
        <dbReference type="Rhea" id="RHEA-COMP:9697"/>
        <dbReference type="ChEBI" id="CHEBI:30616"/>
        <dbReference type="ChEBI" id="CHEBI:32551"/>
        <dbReference type="ChEBI" id="CHEBI:33019"/>
        <dbReference type="ChEBI" id="CHEBI:78442"/>
        <dbReference type="ChEBI" id="CHEBI:78529"/>
        <dbReference type="ChEBI" id="CHEBI:456215"/>
        <dbReference type="EC" id="6.1.1.6"/>
    </reaction>
</comment>
<dbReference type="GO" id="GO:0004824">
    <property type="term" value="F:lysine-tRNA ligase activity"/>
    <property type="evidence" value="ECO:0007669"/>
    <property type="project" value="UniProtKB-UniRule"/>
</dbReference>
<dbReference type="Pfam" id="PF19269">
    <property type="entry name" value="Anticodon_2"/>
    <property type="match status" value="1"/>
</dbReference>
<dbReference type="GO" id="GO:0005737">
    <property type="term" value="C:cytoplasm"/>
    <property type="evidence" value="ECO:0007669"/>
    <property type="project" value="UniProtKB-SubCell"/>
</dbReference>
<dbReference type="InterPro" id="IPR020825">
    <property type="entry name" value="Phe-tRNA_synthase-like_B3/B4"/>
</dbReference>
<keyword evidence="3 10" id="KW-0963">Cytoplasm</keyword>
<evidence type="ECO:0000256" key="6">
    <source>
        <dbReference type="ARBA" id="ARBA00022840"/>
    </source>
</evidence>
<dbReference type="SUPFAM" id="SSF52374">
    <property type="entry name" value="Nucleotidylyl transferase"/>
    <property type="match status" value="1"/>
</dbReference>
<dbReference type="Gene3D" id="1.10.10.350">
    <property type="match status" value="1"/>
</dbReference>
<evidence type="ECO:0000256" key="3">
    <source>
        <dbReference type="ARBA" id="ARBA00022490"/>
    </source>
</evidence>
<evidence type="ECO:0000256" key="10">
    <source>
        <dbReference type="HAMAP-Rule" id="MF_00177"/>
    </source>
</evidence>
<reference evidence="12 13" key="1">
    <citation type="journal article" date="2016" name="Environ. Microbiol.">
        <title>Genomic resolution of a cold subsurface aquifer community provides metabolic insights for novel microbes adapted to high CO concentrations.</title>
        <authorList>
            <person name="Probst A.J."/>
            <person name="Castelle C.J."/>
            <person name="Singh A."/>
            <person name="Brown C.T."/>
            <person name="Anantharaman K."/>
            <person name="Sharon I."/>
            <person name="Hug L.A."/>
            <person name="Burstein D."/>
            <person name="Emerson J.B."/>
            <person name="Thomas B.C."/>
            <person name="Banfield J.F."/>
        </authorList>
    </citation>
    <scope>NUCLEOTIDE SEQUENCE [LARGE SCALE GENOMIC DNA]</scope>
    <source>
        <strain evidence="12">CG1_02_37_22</strain>
    </source>
</reference>
<dbReference type="SMART" id="SM00873">
    <property type="entry name" value="B3_4"/>
    <property type="match status" value="1"/>
</dbReference>
<dbReference type="AlphaFoldDB" id="A0A1J4TSB4"/>
<dbReference type="InterPro" id="IPR014729">
    <property type="entry name" value="Rossmann-like_a/b/a_fold"/>
</dbReference>
<dbReference type="GO" id="GO:0004826">
    <property type="term" value="F:phenylalanine-tRNA ligase activity"/>
    <property type="evidence" value="ECO:0007669"/>
    <property type="project" value="InterPro"/>
</dbReference>
<dbReference type="GO" id="GO:0000049">
    <property type="term" value="F:tRNA binding"/>
    <property type="evidence" value="ECO:0007669"/>
    <property type="project" value="InterPro"/>
</dbReference>
<name>A0A1J4TSB4_9BACT</name>
<keyword evidence="6 10" id="KW-0067">ATP-binding</keyword>
<protein>
    <recommendedName>
        <fullName evidence="10">Lysine--tRNA ligase</fullName>
        <ecNumber evidence="10">6.1.1.6</ecNumber>
    </recommendedName>
    <alternativeName>
        <fullName evidence="10">Lysyl-tRNA synthetase</fullName>
        <shortName evidence="10">LysRS</shortName>
    </alternativeName>
</protein>
<dbReference type="Proteomes" id="UP000183120">
    <property type="component" value="Unassembled WGS sequence"/>
</dbReference>
<dbReference type="EC" id="6.1.1.6" evidence="10"/>
<comment type="caution">
    <text evidence="10">Lacks conserved residue(s) required for the propagation of feature annotation.</text>
</comment>
<dbReference type="InterPro" id="IPR005146">
    <property type="entry name" value="B3/B4_tRNA-bd"/>
</dbReference>
<dbReference type="InterPro" id="IPR008925">
    <property type="entry name" value="aa_tRNA-synth_I_cd-bd_sf"/>
</dbReference>
<dbReference type="GO" id="GO:0006430">
    <property type="term" value="P:lysyl-tRNA aminoacylation"/>
    <property type="evidence" value="ECO:0007669"/>
    <property type="project" value="UniProtKB-UniRule"/>
</dbReference>
<evidence type="ECO:0000256" key="2">
    <source>
        <dbReference type="ARBA" id="ARBA00005594"/>
    </source>
</evidence>
<dbReference type="PANTHER" id="PTHR37940:SF1">
    <property type="entry name" value="LYSINE--TRNA LIGASE"/>
    <property type="match status" value="1"/>
</dbReference>
<dbReference type="SUPFAM" id="SSF48163">
    <property type="entry name" value="An anticodon-binding domain of class I aminoacyl-tRNA synthetases"/>
    <property type="match status" value="1"/>
</dbReference>
<keyword evidence="5 10" id="KW-0547">Nucleotide-binding</keyword>
<dbReference type="GO" id="GO:0005524">
    <property type="term" value="F:ATP binding"/>
    <property type="evidence" value="ECO:0007669"/>
    <property type="project" value="UniProtKB-UniRule"/>
</dbReference>
<dbReference type="Pfam" id="PF03483">
    <property type="entry name" value="B3_4"/>
    <property type="match status" value="1"/>
</dbReference>